<evidence type="ECO:0000313" key="2">
    <source>
        <dbReference type="Proteomes" id="UP000050465"/>
    </source>
</evidence>
<proteinExistence type="predicted"/>
<gene>
    <name evidence="1" type="ORF">HLUCCA11_13925</name>
</gene>
<evidence type="ECO:0000313" key="1">
    <source>
        <dbReference type="EMBL" id="KPQ34607.1"/>
    </source>
</evidence>
<dbReference type="STRING" id="1666911.HLUCCA11_13925"/>
<dbReference type="AlphaFoldDB" id="A0A0P7ZNX3"/>
<accession>A0A0P7ZNX3</accession>
<protein>
    <submittedName>
        <fullName evidence="1">Uncharacterized protein</fullName>
    </submittedName>
</protein>
<sequence>MVDLIDPFLTFYGHHPDHNRADGRRETEALVTRQGLIEDWIEGFESAEAVLDCLEEQGIGATEFVQLVESNVQHVIDGGTAYVQNESGLLVPELMRCHGS</sequence>
<dbReference type="EMBL" id="LJZR01000018">
    <property type="protein sequence ID" value="KPQ34607.1"/>
    <property type="molecule type" value="Genomic_DNA"/>
</dbReference>
<name>A0A0P7ZNX3_9CYAN</name>
<comment type="caution">
    <text evidence="1">The sequence shown here is derived from an EMBL/GenBank/DDBJ whole genome shotgun (WGS) entry which is preliminary data.</text>
</comment>
<dbReference type="Proteomes" id="UP000050465">
    <property type="component" value="Unassembled WGS sequence"/>
</dbReference>
<organism evidence="1 2">
    <name type="scientific">Phormidesmis priestleyi Ana</name>
    <dbReference type="NCBI Taxonomy" id="1666911"/>
    <lineage>
        <taxon>Bacteria</taxon>
        <taxon>Bacillati</taxon>
        <taxon>Cyanobacteriota</taxon>
        <taxon>Cyanophyceae</taxon>
        <taxon>Leptolyngbyales</taxon>
        <taxon>Leptolyngbyaceae</taxon>
        <taxon>Phormidesmis</taxon>
    </lineage>
</organism>
<reference evidence="1 2" key="1">
    <citation type="submission" date="2015-09" db="EMBL/GenBank/DDBJ databases">
        <title>Identification and resolution of microdiversity through metagenomic sequencing of parallel consortia.</title>
        <authorList>
            <person name="Nelson W.C."/>
            <person name="Romine M.F."/>
            <person name="Lindemann S.R."/>
        </authorList>
    </citation>
    <scope>NUCLEOTIDE SEQUENCE [LARGE SCALE GENOMIC DNA]</scope>
    <source>
        <strain evidence="1">Ana</strain>
    </source>
</reference>